<reference evidence="3 4" key="1">
    <citation type="submission" date="2022-07" db="EMBL/GenBank/DDBJ databases">
        <title>Methylomonas rivi sp. nov., Methylomonas rosea sp. nov., Methylomonas aureus sp. nov. and Methylomonas subterranea sp. nov., four novel methanotrophs isolated from a freshwater creek and the deep terrestrial subsurface.</title>
        <authorList>
            <person name="Abin C."/>
            <person name="Sankaranarayanan K."/>
            <person name="Garner C."/>
            <person name="Sindelar R."/>
            <person name="Kotary K."/>
            <person name="Garner R."/>
            <person name="Barclay S."/>
            <person name="Lawson P."/>
            <person name="Krumholz L."/>
        </authorList>
    </citation>
    <scope>NUCLEOTIDE SEQUENCE [LARGE SCALE GENOMIC DNA]</scope>
    <source>
        <strain evidence="3 4">WSC-6</strain>
    </source>
</reference>
<organism evidence="3 4">
    <name type="scientific">Methylomonas rivi</name>
    <dbReference type="NCBI Taxonomy" id="2952226"/>
    <lineage>
        <taxon>Bacteria</taxon>
        <taxon>Pseudomonadati</taxon>
        <taxon>Pseudomonadota</taxon>
        <taxon>Gammaproteobacteria</taxon>
        <taxon>Methylococcales</taxon>
        <taxon>Methylococcaceae</taxon>
        <taxon>Methylomonas</taxon>
    </lineage>
</organism>
<dbReference type="Proteomes" id="UP001524586">
    <property type="component" value="Unassembled WGS sequence"/>
</dbReference>
<name>A0ABT1U5Q1_9GAMM</name>
<sequence length="64" mass="6815">MKKTLASILLFLTATNSPSFAADGPQTNTGTGAGLIAYDELASGLLVSLLIVGIYAYYWFKQRA</sequence>
<dbReference type="RefSeq" id="WP_256615623.1">
    <property type="nucleotide sequence ID" value="NZ_JANIBK010000060.1"/>
</dbReference>
<feature type="chain" id="PRO_5046113621" evidence="2">
    <location>
        <begin position="22"/>
        <end position="64"/>
    </location>
</feature>
<keyword evidence="1" id="KW-1133">Transmembrane helix</keyword>
<protein>
    <submittedName>
        <fullName evidence="3">Uncharacterized protein</fullName>
    </submittedName>
</protein>
<keyword evidence="1" id="KW-0472">Membrane</keyword>
<proteinExistence type="predicted"/>
<evidence type="ECO:0000256" key="2">
    <source>
        <dbReference type="SAM" id="SignalP"/>
    </source>
</evidence>
<dbReference type="EMBL" id="JANIBK010000060">
    <property type="protein sequence ID" value="MCQ8129197.1"/>
    <property type="molecule type" value="Genomic_DNA"/>
</dbReference>
<accession>A0ABT1U5Q1</accession>
<evidence type="ECO:0000256" key="1">
    <source>
        <dbReference type="SAM" id="Phobius"/>
    </source>
</evidence>
<keyword evidence="2" id="KW-0732">Signal</keyword>
<feature type="transmembrane region" description="Helical" evidence="1">
    <location>
        <begin position="41"/>
        <end position="60"/>
    </location>
</feature>
<feature type="signal peptide" evidence="2">
    <location>
        <begin position="1"/>
        <end position="21"/>
    </location>
</feature>
<gene>
    <name evidence="3" type="ORF">NP596_12105</name>
</gene>
<comment type="caution">
    <text evidence="3">The sequence shown here is derived from an EMBL/GenBank/DDBJ whole genome shotgun (WGS) entry which is preliminary data.</text>
</comment>
<keyword evidence="4" id="KW-1185">Reference proteome</keyword>
<evidence type="ECO:0000313" key="4">
    <source>
        <dbReference type="Proteomes" id="UP001524586"/>
    </source>
</evidence>
<keyword evidence="1" id="KW-0812">Transmembrane</keyword>
<evidence type="ECO:0000313" key="3">
    <source>
        <dbReference type="EMBL" id="MCQ8129197.1"/>
    </source>
</evidence>